<gene>
    <name evidence="1" type="ORF">JYE49_12720</name>
</gene>
<dbReference type="EMBL" id="CP068393">
    <property type="protein sequence ID" value="QUC66701.1"/>
    <property type="molecule type" value="Genomic_DNA"/>
</dbReference>
<name>A0AC61N7U3_9FIRM</name>
<organism evidence="1 2">
    <name type="scientific">Aristaeella hokkaidonensis</name>
    <dbReference type="NCBI Taxonomy" id="3046382"/>
    <lineage>
        <taxon>Bacteria</taxon>
        <taxon>Bacillati</taxon>
        <taxon>Bacillota</taxon>
        <taxon>Clostridia</taxon>
        <taxon>Eubacteriales</taxon>
        <taxon>Aristaeellaceae</taxon>
        <taxon>Aristaeella</taxon>
    </lineage>
</organism>
<evidence type="ECO:0000313" key="1">
    <source>
        <dbReference type="EMBL" id="QUC66701.1"/>
    </source>
</evidence>
<dbReference type="Proteomes" id="UP000682782">
    <property type="component" value="Chromosome"/>
</dbReference>
<protein>
    <submittedName>
        <fullName evidence="1">Glycosyltransferase</fullName>
    </submittedName>
</protein>
<keyword evidence="2" id="KW-1185">Reference proteome</keyword>
<proteinExistence type="predicted"/>
<accession>A0AC61N7U3</accession>
<reference evidence="1" key="1">
    <citation type="submission" date="2021-01" db="EMBL/GenBank/DDBJ databases">
        <title>Complete genome sequence of Clostridiales bacterium R-7.</title>
        <authorList>
            <person name="Mahoney-Kurpe S.C."/>
            <person name="Palevich N."/>
            <person name="Koike S."/>
            <person name="Moon C.D."/>
            <person name="Attwood G.T."/>
        </authorList>
    </citation>
    <scope>NUCLEOTIDE SEQUENCE</scope>
    <source>
        <strain evidence="1">R-7</strain>
    </source>
</reference>
<evidence type="ECO:0000313" key="2">
    <source>
        <dbReference type="Proteomes" id="UP000682782"/>
    </source>
</evidence>
<sequence>MKNPFRFFEHEQILAYKAAHPALWENVKPIRKAFVFFWRPWLKIWRASGAGKLWAKVRFKAGRKLAERNLAASLALDAAEIQRQRETMFPEEHRFSILVPLYNTPLQFLKEMILSVQEQTYPGWELCLADGSDDAHPEVGEFCLACSREDSRIVYRKLTENRGISENTNACIDMATGDYLSLFDHDDLLHPAALYEVMKSICEQQADFVYTDEMVFRSPDRTKIIATHFKPDFAYDNLMSNNYICHLSTFSRKLLEKAGPFRKECDGSQDHDIILRLTGCAEKIVHIPKILYYWRSHESSTASDIGTKTYAIEAGQRAVRDFLREKEKIDATVTSTDVYPTMYHVNRPVRGEPSVEVIIYAAGTADNEDVLRSGAEALRKMTAYHNLTVSVVGKTDETTLPQRLNEAVRSSKADYLVFLHGEVSVQNEKWLQEMLMLAQEERIGAVGGKVQFSDGTVRHAGLITGLGSRRTVGRSHFRVDANSAGYFGQLAIVEDVSAVSAEFMMVSRQKLDEADGLDEQYLETLFDADMCLKLAQKGLVSVYTPFALAQGGSIRQQYVDYGRETEHYLKDAARFRGKWADVLQRTDPYYNPNLSLDYADYRIRSMKKKRENGRRKK</sequence>